<proteinExistence type="predicted"/>
<gene>
    <name evidence="2" type="ORF">HDF15_004480</name>
</gene>
<reference evidence="2 3" key="1">
    <citation type="submission" date="2020-08" db="EMBL/GenBank/DDBJ databases">
        <title>Genomic Encyclopedia of Type Strains, Phase IV (KMG-V): Genome sequencing to study the core and pangenomes of soil and plant-associated prokaryotes.</title>
        <authorList>
            <person name="Whitman W."/>
        </authorList>
    </citation>
    <scope>NUCLEOTIDE SEQUENCE [LARGE SCALE GENOMIC DNA]</scope>
    <source>
        <strain evidence="2 3">X5P3</strain>
    </source>
</reference>
<dbReference type="EMBL" id="JACHIO010000023">
    <property type="protein sequence ID" value="MBB5066108.1"/>
    <property type="molecule type" value="Genomic_DNA"/>
</dbReference>
<dbReference type="AlphaFoldDB" id="A0A7W8EAY5"/>
<comment type="caution">
    <text evidence="2">The sequence shown here is derived from an EMBL/GenBank/DDBJ whole genome shotgun (WGS) entry which is preliminary data.</text>
</comment>
<evidence type="ECO:0000313" key="3">
    <source>
        <dbReference type="Proteomes" id="UP000584867"/>
    </source>
</evidence>
<dbReference type="SUPFAM" id="SSF56925">
    <property type="entry name" value="OMPA-like"/>
    <property type="match status" value="1"/>
</dbReference>
<dbReference type="InterPro" id="IPR011250">
    <property type="entry name" value="OMP/PagP_B-barrel"/>
</dbReference>
<dbReference type="RefSeq" id="WP_184259371.1">
    <property type="nucleotide sequence ID" value="NZ_JACHIO010000023.1"/>
</dbReference>
<evidence type="ECO:0000313" key="2">
    <source>
        <dbReference type="EMBL" id="MBB5066108.1"/>
    </source>
</evidence>
<feature type="chain" id="PRO_5030980792" description="Lipid A 3-O-deacylase-related protein" evidence="1">
    <location>
        <begin position="27"/>
        <end position="243"/>
    </location>
</feature>
<name>A0A7W8EAY5_9BACT</name>
<feature type="signal peptide" evidence="1">
    <location>
        <begin position="1"/>
        <end position="26"/>
    </location>
</feature>
<evidence type="ECO:0008006" key="4">
    <source>
        <dbReference type="Google" id="ProtNLM"/>
    </source>
</evidence>
<organism evidence="2 3">
    <name type="scientific">Granulicella mallensis</name>
    <dbReference type="NCBI Taxonomy" id="940614"/>
    <lineage>
        <taxon>Bacteria</taxon>
        <taxon>Pseudomonadati</taxon>
        <taxon>Acidobacteriota</taxon>
        <taxon>Terriglobia</taxon>
        <taxon>Terriglobales</taxon>
        <taxon>Acidobacteriaceae</taxon>
        <taxon>Granulicella</taxon>
    </lineage>
</organism>
<accession>A0A7W8EAY5</accession>
<dbReference type="Proteomes" id="UP000584867">
    <property type="component" value="Unassembled WGS sequence"/>
</dbReference>
<dbReference type="InterPro" id="IPR018550">
    <property type="entry name" value="Lipid-A_deacylase-rel"/>
</dbReference>
<keyword evidence="1" id="KW-0732">Signal</keyword>
<protein>
    <recommendedName>
        <fullName evidence="4">Lipid A 3-O-deacylase-related protein</fullName>
    </recommendedName>
</protein>
<dbReference type="Pfam" id="PF09411">
    <property type="entry name" value="PagL"/>
    <property type="match status" value="1"/>
</dbReference>
<dbReference type="Gene3D" id="2.40.160.20">
    <property type="match status" value="1"/>
</dbReference>
<sequence>MKFEQFVGRVVCVFALAIGVPAGAQAHLATSPVADAASNTSWEYGALLQGGVGLQDRTDYSFLLVGGHAGKILTPEIGTGLFKGNVEYAVEVFPFWQSYTPKFQRLACPTGATVAAQCSNPYTVGGTYTGASITPIMVRWNFTHGRRLMPWVQAAGGVVWTNHKYPAVGNLNAGDPTQTGPQANTSVWNFTPQGGAGVHYFVKPRRSIDFSANAVHVSSASLGDKNPGVNVSLQMSIGYSWWK</sequence>
<evidence type="ECO:0000256" key="1">
    <source>
        <dbReference type="SAM" id="SignalP"/>
    </source>
</evidence>